<feature type="compositionally biased region" description="Low complexity" evidence="1">
    <location>
        <begin position="153"/>
        <end position="169"/>
    </location>
</feature>
<name>A0AB36K1H5_9GAMM</name>
<accession>A0AB36K1H5</accession>
<evidence type="ECO:0000313" key="3">
    <source>
        <dbReference type="Proteomes" id="UP000188726"/>
    </source>
</evidence>
<organism evidence="2 3">
    <name type="scientific">Salinivibrio kushneri</name>
    <dbReference type="NCBI Taxonomy" id="1908198"/>
    <lineage>
        <taxon>Bacteria</taxon>
        <taxon>Pseudomonadati</taxon>
        <taxon>Pseudomonadota</taxon>
        <taxon>Gammaproteobacteria</taxon>
        <taxon>Vibrionales</taxon>
        <taxon>Vibrionaceae</taxon>
        <taxon>Salinivibrio</taxon>
    </lineage>
</organism>
<gene>
    <name evidence="2" type="ORF">BZG09_15675</name>
</gene>
<dbReference type="EMBL" id="MUEO01000060">
    <property type="protein sequence ID" value="OOE41381.1"/>
    <property type="molecule type" value="Genomic_DNA"/>
</dbReference>
<dbReference type="Proteomes" id="UP000188726">
    <property type="component" value="Unassembled WGS sequence"/>
</dbReference>
<reference evidence="2 3" key="1">
    <citation type="journal article" date="2017" name="Genome Announc.">
        <title>Draft Genome Sequences of Salinivibrio proteolyticus, Salinivibrio sharmensis, Salinivibrio siamensis, Salinivibrio costicola subsp. alcaliphilus, Salinivibrio costicola subsp. vallismortis, and 29 New Isolates Belonging to the Genus Salinivibrio.</title>
        <authorList>
            <person name="Lopez-Hermoso C."/>
            <person name="de la Haba R.R."/>
            <person name="Sanchez-Porro C."/>
            <person name="Bayliss S.C."/>
            <person name="Feil E.J."/>
            <person name="Ventosa A."/>
        </authorList>
    </citation>
    <scope>NUCLEOTIDE SEQUENCE [LARGE SCALE GENOMIC DNA]</scope>
    <source>
        <strain evidence="2 3">IC202</strain>
    </source>
</reference>
<sequence>MKDHAIIAELLGQGANLSISRIVVRMCEGNYTVAAVLSQLIFWSNRASQKGGWFYKSQVELAEELELSRDQVKRAISKAKSLHSDVIETRVRRANGAPTTHFKINFESLIEAAKTVMAESPNRNGETAQSIGRNRPNHGADAPNPQGGTAQSITDPNTDPITDPNNNNTRKSALDFSTWPSEPSRDVFKDWKTLRDKKRAPITQTVINRLGKKITDANQRLGLTVDDVLGVCVERGWQGFEVAWLENYATQPGGKQAQLEQRNRSAVDEWLGENHSGNVYDHK</sequence>
<evidence type="ECO:0000313" key="2">
    <source>
        <dbReference type="EMBL" id="OOE41381.1"/>
    </source>
</evidence>
<dbReference type="AlphaFoldDB" id="A0AB36K1H5"/>
<comment type="caution">
    <text evidence="2">The sequence shown here is derived from an EMBL/GenBank/DDBJ whole genome shotgun (WGS) entry which is preliminary data.</text>
</comment>
<protein>
    <submittedName>
        <fullName evidence="2">Uncharacterized protein</fullName>
    </submittedName>
</protein>
<feature type="compositionally biased region" description="Polar residues" evidence="1">
    <location>
        <begin position="121"/>
        <end position="132"/>
    </location>
</feature>
<feature type="region of interest" description="Disordered" evidence="1">
    <location>
        <begin position="118"/>
        <end position="183"/>
    </location>
</feature>
<dbReference type="RefSeq" id="WP_077459544.1">
    <property type="nucleotide sequence ID" value="NZ_MUEO01000060.1"/>
</dbReference>
<evidence type="ECO:0000256" key="1">
    <source>
        <dbReference type="SAM" id="MobiDB-lite"/>
    </source>
</evidence>
<proteinExistence type="predicted"/>